<dbReference type="GeneID" id="28766529"/>
<feature type="region of interest" description="Disordered" evidence="1">
    <location>
        <begin position="313"/>
        <end position="337"/>
    </location>
</feature>
<keyword evidence="3" id="KW-1185">Reference proteome</keyword>
<dbReference type="STRING" id="1460663.A0A177C7A8"/>
<proteinExistence type="predicted"/>
<reference evidence="2 3" key="1">
    <citation type="submission" date="2016-05" db="EMBL/GenBank/DDBJ databases">
        <title>Comparative analysis of secretome profiles of manganese(II)-oxidizing ascomycete fungi.</title>
        <authorList>
            <consortium name="DOE Joint Genome Institute"/>
            <person name="Zeiner C.A."/>
            <person name="Purvine S.O."/>
            <person name="Zink E.M."/>
            <person name="Wu S."/>
            <person name="Pasa-Tolic L."/>
            <person name="Chaput D.L."/>
            <person name="Haridas S."/>
            <person name="Grigoriev I.V."/>
            <person name="Santelli C.M."/>
            <person name="Hansel C.M."/>
        </authorList>
    </citation>
    <scope>NUCLEOTIDE SEQUENCE [LARGE SCALE GENOMIC DNA]</scope>
    <source>
        <strain evidence="2 3">AP3s5-JAC2a</strain>
    </source>
</reference>
<evidence type="ECO:0000256" key="1">
    <source>
        <dbReference type="SAM" id="MobiDB-lite"/>
    </source>
</evidence>
<gene>
    <name evidence="2" type="ORF">CC84DRAFT_1218934</name>
</gene>
<dbReference type="RefSeq" id="XP_018033999.1">
    <property type="nucleotide sequence ID" value="XM_018183043.1"/>
</dbReference>
<evidence type="ECO:0000313" key="3">
    <source>
        <dbReference type="Proteomes" id="UP000077069"/>
    </source>
</evidence>
<accession>A0A177C7A8</accession>
<feature type="compositionally biased region" description="Acidic residues" evidence="1">
    <location>
        <begin position="324"/>
        <end position="334"/>
    </location>
</feature>
<dbReference type="AlphaFoldDB" id="A0A177C7A8"/>
<sequence>MEPVAQVVLEVAGNAEMEWVSKRLKIIDTLSYPGLAIKGIAAIGPTLDLYGQMKAKATISGQLRAGAKITFPKQLMYFPQVEEAKDYIKQPQATEGDESSSKGTDFVPILDAAVQASVNVDLLITPEVNLGIKVTAPKVSGDVLNAQIVGFVNNTFRFEVQADGKAGIGNTRAGSYHIYIKYIYNFGVGGIAKFKWLGEYALKPYYMWDAKNGRTKILYEHYGEVSLSKRNPFISEGGDAYIDKFEPLYNSSYQLDDEWYGSSGALSPSLGKRDQLADHAALGDKAKRFTCNDGGKCEQGGCSGDKCEWKPPASQRKLARADGDPEEGDPEDADPNAPCQNSVPAFMYNCKYFPDRDGGGGYQFKGICHNILDYMRDHEGGGLGPVDLTYNWEGKASGSNRNDVCGERISFERWDEKENKYVNVRDTWSKSCIAYSDRYWREMNQKASKNNGNGNWASCDEFPFNAVLEGGDPNEVYWTDSDGEAKTDQKNWADEWKDNKATRGVDLETKPIDLDKAWNRVNRETDIGRVVAAVNFMDNKKYGYNNFNAYCIKDVTGAPSKTHLWGNYYKTGGCNVEFDNSVAAAKMKRGEKPTLEEMFNIMNEDIPDIDVLIPVELVDGEREHQRHFKKHLQYNAHH</sequence>
<dbReference type="InParanoid" id="A0A177C7A8"/>
<name>A0A177C7A8_9PLEO</name>
<protein>
    <submittedName>
        <fullName evidence="2">Uncharacterized protein</fullName>
    </submittedName>
</protein>
<dbReference type="Proteomes" id="UP000077069">
    <property type="component" value="Unassembled WGS sequence"/>
</dbReference>
<dbReference type="OrthoDB" id="73875at2759"/>
<dbReference type="EMBL" id="KV441554">
    <property type="protein sequence ID" value="OAG03634.1"/>
    <property type="molecule type" value="Genomic_DNA"/>
</dbReference>
<organism evidence="2 3">
    <name type="scientific">Paraphaeosphaeria sporulosa</name>
    <dbReference type="NCBI Taxonomy" id="1460663"/>
    <lineage>
        <taxon>Eukaryota</taxon>
        <taxon>Fungi</taxon>
        <taxon>Dikarya</taxon>
        <taxon>Ascomycota</taxon>
        <taxon>Pezizomycotina</taxon>
        <taxon>Dothideomycetes</taxon>
        <taxon>Pleosporomycetidae</taxon>
        <taxon>Pleosporales</taxon>
        <taxon>Massarineae</taxon>
        <taxon>Didymosphaeriaceae</taxon>
        <taxon>Paraphaeosphaeria</taxon>
    </lineage>
</organism>
<evidence type="ECO:0000313" key="2">
    <source>
        <dbReference type="EMBL" id="OAG03634.1"/>
    </source>
</evidence>